<dbReference type="EMBL" id="BRVS01000003">
    <property type="protein sequence ID" value="GLB66363.1"/>
    <property type="molecule type" value="Genomic_DNA"/>
</dbReference>
<comment type="caution">
    <text evidence="3">The sequence shown here is derived from an EMBL/GenBank/DDBJ whole genome shotgun (WGS) entry which is preliminary data.</text>
</comment>
<evidence type="ECO:0000313" key="3">
    <source>
        <dbReference type="EMBL" id="GLB66363.1"/>
    </source>
</evidence>
<dbReference type="RefSeq" id="WP_264794519.1">
    <property type="nucleotide sequence ID" value="NZ_BRVS01000003.1"/>
</dbReference>
<name>A0ABQ5MQV1_9MICC</name>
<dbReference type="Pfam" id="PF01648">
    <property type="entry name" value="ACPS"/>
    <property type="match status" value="1"/>
</dbReference>
<dbReference type="Gene3D" id="3.90.470.20">
    <property type="entry name" value="4'-phosphopantetheinyl transferase domain"/>
    <property type="match status" value="1"/>
</dbReference>
<reference evidence="3 4" key="1">
    <citation type="journal article" date="2023" name="Int. J. Syst. Evol. Microbiol.">
        <title>Arthrobacter mangrovi sp. nov., an actinobacterium isolated from the rhizosphere of a mangrove.</title>
        <authorList>
            <person name="Hamada M."/>
            <person name="Saitou S."/>
            <person name="Enomoto N."/>
            <person name="Nanri K."/>
            <person name="Hidaka K."/>
            <person name="Miura T."/>
            <person name="Tamura T."/>
        </authorList>
    </citation>
    <scope>NUCLEOTIDE SEQUENCE [LARGE SCALE GENOMIC DNA]</scope>
    <source>
        <strain evidence="3 4">NBRC 112813</strain>
    </source>
</reference>
<dbReference type="Proteomes" id="UP001209654">
    <property type="component" value="Unassembled WGS sequence"/>
</dbReference>
<accession>A0ABQ5MQV1</accession>
<keyword evidence="4" id="KW-1185">Reference proteome</keyword>
<feature type="domain" description="4'-phosphopantetheinyl transferase" evidence="2">
    <location>
        <begin position="104"/>
        <end position="180"/>
    </location>
</feature>
<evidence type="ECO:0000313" key="4">
    <source>
        <dbReference type="Proteomes" id="UP001209654"/>
    </source>
</evidence>
<evidence type="ECO:0000259" key="2">
    <source>
        <dbReference type="Pfam" id="PF01648"/>
    </source>
</evidence>
<protein>
    <recommendedName>
        <fullName evidence="2">4'-phosphopantetheinyl transferase domain-containing protein</fullName>
    </recommendedName>
</protein>
<dbReference type="InterPro" id="IPR037143">
    <property type="entry name" value="4-PPantetheinyl_Trfase_dom_sf"/>
</dbReference>
<dbReference type="InterPro" id="IPR008278">
    <property type="entry name" value="4-PPantetheinyl_Trfase_dom"/>
</dbReference>
<gene>
    <name evidence="3" type="ORF">AHIS1636_08020</name>
</gene>
<organism evidence="3 4">
    <name type="scientific">Arthrobacter mangrovi</name>
    <dbReference type="NCBI Taxonomy" id="2966350"/>
    <lineage>
        <taxon>Bacteria</taxon>
        <taxon>Bacillati</taxon>
        <taxon>Actinomycetota</taxon>
        <taxon>Actinomycetes</taxon>
        <taxon>Micrococcales</taxon>
        <taxon>Micrococcaceae</taxon>
        <taxon>Arthrobacter</taxon>
    </lineage>
</organism>
<proteinExistence type="predicted"/>
<dbReference type="SUPFAM" id="SSF56214">
    <property type="entry name" value="4'-phosphopantetheinyl transferase"/>
    <property type="match status" value="1"/>
</dbReference>
<sequence>MKAEVIIRLVHLEAEAEESGQPMRRDGIRRRAREQVLLLAAEELDVARGRLELLFDCRDCERGNDGSHGQPQLQLDGAPSPVRLSYSRTGQWLLVALIFRPVLLGVDLEDAGSDAFGETENIDPAAFTEEERRLVGSSDSPRLLRARLWTRKEALLKSTGHGLRLAPDSVGVADADGSPKLMLWPGHAGERPGIRLLDLDLPAREAGIPVPASLTASLAVGGSSQPGIIFREELAARG</sequence>
<evidence type="ECO:0000256" key="1">
    <source>
        <dbReference type="ARBA" id="ARBA00022679"/>
    </source>
</evidence>
<keyword evidence="1" id="KW-0808">Transferase</keyword>